<protein>
    <submittedName>
        <fullName evidence="2">Uncharacterized protein</fullName>
    </submittedName>
</protein>
<dbReference type="EMBL" id="CADCXU010007491">
    <property type="protein sequence ID" value="CAA9998862.1"/>
    <property type="molecule type" value="Genomic_DNA"/>
</dbReference>
<gene>
    <name evidence="2" type="ORF">NTEN_LOCUS5145</name>
</gene>
<feature type="non-terminal residue" evidence="2">
    <location>
        <position position="1"/>
    </location>
</feature>
<feature type="compositionally biased region" description="Low complexity" evidence="1">
    <location>
        <begin position="119"/>
        <end position="138"/>
    </location>
</feature>
<feature type="region of interest" description="Disordered" evidence="1">
    <location>
        <begin position="115"/>
        <end position="212"/>
    </location>
</feature>
<proteinExistence type="predicted"/>
<dbReference type="Proteomes" id="UP000479000">
    <property type="component" value="Unassembled WGS sequence"/>
</dbReference>
<organism evidence="2 3">
    <name type="scientific">Nesidiocoris tenuis</name>
    <dbReference type="NCBI Taxonomy" id="355587"/>
    <lineage>
        <taxon>Eukaryota</taxon>
        <taxon>Metazoa</taxon>
        <taxon>Ecdysozoa</taxon>
        <taxon>Arthropoda</taxon>
        <taxon>Hexapoda</taxon>
        <taxon>Insecta</taxon>
        <taxon>Pterygota</taxon>
        <taxon>Neoptera</taxon>
        <taxon>Paraneoptera</taxon>
        <taxon>Hemiptera</taxon>
        <taxon>Heteroptera</taxon>
        <taxon>Panheteroptera</taxon>
        <taxon>Cimicomorpha</taxon>
        <taxon>Miridae</taxon>
        <taxon>Dicyphina</taxon>
        <taxon>Nesidiocoris</taxon>
    </lineage>
</organism>
<evidence type="ECO:0000313" key="2">
    <source>
        <dbReference type="EMBL" id="CAA9998862.1"/>
    </source>
</evidence>
<evidence type="ECO:0000313" key="3">
    <source>
        <dbReference type="Proteomes" id="UP000479000"/>
    </source>
</evidence>
<name>A0A6H5G8H9_9HEMI</name>
<sequence>RGTKIKATTQLFRRRLLFSYRGGPTSSARPCRRLTCPALVSPSPIRPPRLNQYLLQIHQARKSDKVRRRNFPYQLVRHWPPKVAPPYPMSRFPNSKIPRWKICSVRGNTARRTVRFGMRSPGNSSRGVGSGRSSGPTPIVWTSPEHPQSGQQSSGQGQAISMVPLTHPMRDYSGRMRGVGSSRPERPPPGFRGRVRRPRMSPYHPGNFGPRF</sequence>
<feature type="compositionally biased region" description="Low complexity" evidence="1">
    <location>
        <begin position="148"/>
        <end position="158"/>
    </location>
</feature>
<dbReference type="AlphaFoldDB" id="A0A6H5G8H9"/>
<reference evidence="2 3" key="1">
    <citation type="submission" date="2020-02" db="EMBL/GenBank/DDBJ databases">
        <authorList>
            <person name="Ferguson B K."/>
        </authorList>
    </citation>
    <scope>NUCLEOTIDE SEQUENCE [LARGE SCALE GENOMIC DNA]</scope>
</reference>
<accession>A0A6H5G8H9</accession>
<keyword evidence="3" id="KW-1185">Reference proteome</keyword>
<evidence type="ECO:0000256" key="1">
    <source>
        <dbReference type="SAM" id="MobiDB-lite"/>
    </source>
</evidence>